<reference evidence="5" key="1">
    <citation type="journal article" date="2009" name="Appl. Environ. Microbiol.">
        <title>Insect-specific polyketide synthases (PKSs), potential PKS-nonribosomal peptide synthetase hybrids, and novel PKS clades in tropical fungi.</title>
        <authorList>
            <person name="Amnuaykanjanasin A."/>
            <person name="Phonghanpot S."/>
            <person name="Sengpanich N."/>
            <person name="Cheevadhanarak S."/>
            <person name="Tanticharoen M."/>
        </authorList>
    </citation>
    <scope>NUCLEOTIDE SEQUENCE</scope>
    <source>
        <strain evidence="5">BCC13115</strain>
    </source>
</reference>
<accession>C0J6K0</accession>
<dbReference type="PROSITE" id="PS52004">
    <property type="entry name" value="KS3_2"/>
    <property type="match status" value="1"/>
</dbReference>
<evidence type="ECO:0000256" key="1">
    <source>
        <dbReference type="ARBA" id="ARBA00022450"/>
    </source>
</evidence>
<dbReference type="InterPro" id="IPR050091">
    <property type="entry name" value="PKS_NRPS_Biosynth_Enz"/>
</dbReference>
<evidence type="ECO:0000256" key="3">
    <source>
        <dbReference type="SAM" id="MobiDB-lite"/>
    </source>
</evidence>
<dbReference type="Gene3D" id="3.30.70.3290">
    <property type="match status" value="1"/>
</dbReference>
<name>C0J6K0_9HYPO</name>
<dbReference type="PANTHER" id="PTHR43775">
    <property type="entry name" value="FATTY ACID SYNTHASE"/>
    <property type="match status" value="1"/>
</dbReference>
<feature type="domain" description="Ketosynthase family 3 (KS3)" evidence="4">
    <location>
        <begin position="1"/>
        <end position="119"/>
    </location>
</feature>
<dbReference type="GO" id="GO:0004312">
    <property type="term" value="F:fatty acid synthase activity"/>
    <property type="evidence" value="ECO:0007669"/>
    <property type="project" value="TreeGrafter"/>
</dbReference>
<dbReference type="Pfam" id="PF16197">
    <property type="entry name" value="KAsynt_C_assoc"/>
    <property type="match status" value="1"/>
</dbReference>
<evidence type="ECO:0000313" key="5">
    <source>
        <dbReference type="EMBL" id="ACN43277.1"/>
    </source>
</evidence>
<dbReference type="EMBL" id="EU862520">
    <property type="protein sequence ID" value="ACN43277.1"/>
    <property type="molecule type" value="Genomic_DNA"/>
</dbReference>
<dbReference type="PANTHER" id="PTHR43775:SF29">
    <property type="entry name" value="ASPERFURANONE POLYKETIDE SYNTHASE AFOG-RELATED"/>
    <property type="match status" value="1"/>
</dbReference>
<dbReference type="SMART" id="SM00825">
    <property type="entry name" value="PKS_KS"/>
    <property type="match status" value="1"/>
</dbReference>
<dbReference type="InterPro" id="IPR032821">
    <property type="entry name" value="PKS_assoc"/>
</dbReference>
<proteinExistence type="predicted"/>
<keyword evidence="1" id="KW-0596">Phosphopantetheine</keyword>
<feature type="non-terminal residue" evidence="5">
    <location>
        <position position="1"/>
    </location>
</feature>
<dbReference type="GO" id="GO:0006633">
    <property type="term" value="P:fatty acid biosynthetic process"/>
    <property type="evidence" value="ECO:0007669"/>
    <property type="project" value="TreeGrafter"/>
</dbReference>
<dbReference type="InterPro" id="IPR001227">
    <property type="entry name" value="Ac_transferase_dom_sf"/>
</dbReference>
<dbReference type="Gene3D" id="3.40.366.10">
    <property type="entry name" value="Malonyl-Coenzyme A Acyl Carrier Protein, domain 2"/>
    <property type="match status" value="1"/>
</dbReference>
<dbReference type="SUPFAM" id="SSF53901">
    <property type="entry name" value="Thiolase-like"/>
    <property type="match status" value="1"/>
</dbReference>
<dbReference type="InterPro" id="IPR014031">
    <property type="entry name" value="Ketoacyl_synth_C"/>
</dbReference>
<dbReference type="Pfam" id="PF02801">
    <property type="entry name" value="Ketoacyl-synt_C"/>
    <property type="match status" value="1"/>
</dbReference>
<feature type="non-terminal residue" evidence="5">
    <location>
        <position position="314"/>
    </location>
</feature>
<dbReference type="InterPro" id="IPR016039">
    <property type="entry name" value="Thiolase-like"/>
</dbReference>
<feature type="region of interest" description="Disordered" evidence="3">
    <location>
        <begin position="157"/>
        <end position="189"/>
    </location>
</feature>
<evidence type="ECO:0000259" key="4">
    <source>
        <dbReference type="PROSITE" id="PS52004"/>
    </source>
</evidence>
<dbReference type="GO" id="GO:0044550">
    <property type="term" value="P:secondary metabolite biosynthetic process"/>
    <property type="evidence" value="ECO:0007669"/>
    <property type="project" value="TreeGrafter"/>
</dbReference>
<protein>
    <submittedName>
        <fullName evidence="5">Putative polyketide synthase</fullName>
    </submittedName>
</protein>
<sequence length="314" mass="33663">HGTGTAIGDPTEARAIGEAFFKYRSEGDPIYVGAVKSNLGHLEGTSGLAGVVKSILALEKGVIPPNTNFKSLNPRIDADFFNLRFPTECIPWPAPEGIRRASVNSFGFGGTNAHVVLESADGYLREAIGGHQTRLLAHVLLPRREIEPVYANGAGKPNGIDKLSGTHTLNDTDRPNGTHTPDYTGMPNDVNKPNVTHKSNITDTLVPASSGLAPRLLLLSATDEDGVIRQAQDLANVLSEKLSDTLRGATGEELLQDMVYTLNERRTHFSRKSYALLSSLLDLANLTESLPKAIKTGQSPPNLGLVFSGHGAQW</sequence>
<evidence type="ECO:0000256" key="2">
    <source>
        <dbReference type="ARBA" id="ARBA00022553"/>
    </source>
</evidence>
<organism evidence="5">
    <name type="scientific">Kallichroma glabrum</name>
    <dbReference type="NCBI Taxonomy" id="110572"/>
    <lineage>
        <taxon>Eukaryota</taxon>
        <taxon>Fungi</taxon>
        <taxon>Dikarya</taxon>
        <taxon>Ascomycota</taxon>
        <taxon>Pezizomycotina</taxon>
        <taxon>Sordariomycetes</taxon>
        <taxon>Hypocreomycetidae</taxon>
        <taxon>Hypocreales</taxon>
        <taxon>Bionectriaceae</taxon>
        <taxon>Kallichroma</taxon>
    </lineage>
</organism>
<dbReference type="AlphaFoldDB" id="C0J6K0"/>
<keyword evidence="2" id="KW-0597">Phosphoprotein</keyword>
<dbReference type="InterPro" id="IPR020841">
    <property type="entry name" value="PKS_Beta-ketoAc_synthase_dom"/>
</dbReference>
<dbReference type="Gene3D" id="3.40.47.10">
    <property type="match status" value="1"/>
</dbReference>
<dbReference type="CDD" id="cd00833">
    <property type="entry name" value="PKS"/>
    <property type="match status" value="1"/>
</dbReference>